<sequence length="83" mass="9755">MKCAQDKVPCQSHPDSQMCRFLVSYFTDHQLVGVLPQYGTQCTSESDIYLLVYLDLSYPGYRIFNRIFNCDNVDLRFVDQFKE</sequence>
<organism evidence="1">
    <name type="scientific">bioreactor metagenome</name>
    <dbReference type="NCBI Taxonomy" id="1076179"/>
    <lineage>
        <taxon>unclassified sequences</taxon>
        <taxon>metagenomes</taxon>
        <taxon>ecological metagenomes</taxon>
    </lineage>
</organism>
<comment type="caution">
    <text evidence="1">The sequence shown here is derived from an EMBL/GenBank/DDBJ whole genome shotgun (WGS) entry which is preliminary data.</text>
</comment>
<proteinExistence type="predicted"/>
<accession>A0A645GFX3</accession>
<gene>
    <name evidence="1" type="ORF">SDC9_172081</name>
</gene>
<dbReference type="EMBL" id="VSSQ01073606">
    <property type="protein sequence ID" value="MPN24679.1"/>
    <property type="molecule type" value="Genomic_DNA"/>
</dbReference>
<protein>
    <submittedName>
        <fullName evidence="1">Uncharacterized protein</fullName>
    </submittedName>
</protein>
<evidence type="ECO:0000313" key="1">
    <source>
        <dbReference type="EMBL" id="MPN24679.1"/>
    </source>
</evidence>
<reference evidence="1" key="1">
    <citation type="submission" date="2019-08" db="EMBL/GenBank/DDBJ databases">
        <authorList>
            <person name="Kucharzyk K."/>
            <person name="Murdoch R.W."/>
            <person name="Higgins S."/>
            <person name="Loffler F."/>
        </authorList>
    </citation>
    <scope>NUCLEOTIDE SEQUENCE</scope>
</reference>
<name>A0A645GFX3_9ZZZZ</name>
<dbReference type="AlphaFoldDB" id="A0A645GFX3"/>